<evidence type="ECO:0000313" key="4">
    <source>
        <dbReference type="EMBL" id="SJZ47432.1"/>
    </source>
</evidence>
<dbReference type="GO" id="GO:0042834">
    <property type="term" value="F:peptidoglycan binding"/>
    <property type="evidence" value="ECO:0007669"/>
    <property type="project" value="InterPro"/>
</dbReference>
<dbReference type="InterPro" id="IPR007730">
    <property type="entry name" value="SPOR-like_dom"/>
</dbReference>
<dbReference type="eggNOG" id="COG3087">
    <property type="taxonomic scope" value="Bacteria"/>
</dbReference>
<name>A0A1T4KYA9_9BACT</name>
<dbReference type="PROSITE" id="PS51257">
    <property type="entry name" value="PROKAR_LIPOPROTEIN"/>
    <property type="match status" value="1"/>
</dbReference>
<feature type="compositionally biased region" description="Polar residues" evidence="1">
    <location>
        <begin position="46"/>
        <end position="63"/>
    </location>
</feature>
<gene>
    <name evidence="4" type="ORF">SAMN02745202_00229</name>
</gene>
<dbReference type="InterPro" id="IPR036680">
    <property type="entry name" value="SPOR-like_sf"/>
</dbReference>
<dbReference type="Gene3D" id="3.30.70.1070">
    <property type="entry name" value="Sporulation related repeat"/>
    <property type="match status" value="1"/>
</dbReference>
<proteinExistence type="predicted"/>
<dbReference type="RefSeq" id="WP_004379556.1">
    <property type="nucleotide sequence ID" value="NZ_CAJPPD010000024.1"/>
</dbReference>
<dbReference type="Proteomes" id="UP000190065">
    <property type="component" value="Unassembled WGS sequence"/>
</dbReference>
<feature type="chain" id="PRO_5010565222" evidence="2">
    <location>
        <begin position="19"/>
        <end position="162"/>
    </location>
</feature>
<dbReference type="AlphaFoldDB" id="A0A1T4KYA9"/>
<dbReference type="EMBL" id="FUXK01000002">
    <property type="protein sequence ID" value="SJZ47432.1"/>
    <property type="molecule type" value="Genomic_DNA"/>
</dbReference>
<dbReference type="GeneID" id="95425300"/>
<dbReference type="PROSITE" id="PS51724">
    <property type="entry name" value="SPOR"/>
    <property type="match status" value="1"/>
</dbReference>
<organism evidence="4 5">
    <name type="scientific">Segatella oulorum</name>
    <dbReference type="NCBI Taxonomy" id="28136"/>
    <lineage>
        <taxon>Bacteria</taxon>
        <taxon>Pseudomonadati</taxon>
        <taxon>Bacteroidota</taxon>
        <taxon>Bacteroidia</taxon>
        <taxon>Bacteroidales</taxon>
        <taxon>Prevotellaceae</taxon>
        <taxon>Segatella</taxon>
    </lineage>
</organism>
<dbReference type="Pfam" id="PF05036">
    <property type="entry name" value="SPOR"/>
    <property type="match status" value="1"/>
</dbReference>
<feature type="domain" description="SPOR" evidence="3">
    <location>
        <begin position="85"/>
        <end position="162"/>
    </location>
</feature>
<accession>A0A1T4KYA9</accession>
<evidence type="ECO:0000259" key="3">
    <source>
        <dbReference type="PROSITE" id="PS51724"/>
    </source>
</evidence>
<protein>
    <submittedName>
        <fullName evidence="4">Sporulation related domain-containing protein</fullName>
    </submittedName>
</protein>
<evidence type="ECO:0000256" key="1">
    <source>
        <dbReference type="SAM" id="MobiDB-lite"/>
    </source>
</evidence>
<dbReference type="SUPFAM" id="SSF110997">
    <property type="entry name" value="Sporulation related repeat"/>
    <property type="match status" value="1"/>
</dbReference>
<feature type="signal peptide" evidence="2">
    <location>
        <begin position="1"/>
        <end position="18"/>
    </location>
</feature>
<feature type="region of interest" description="Disordered" evidence="1">
    <location>
        <begin position="38"/>
        <end position="64"/>
    </location>
</feature>
<dbReference type="STRING" id="28136.SAMN02745202_00229"/>
<sequence>MKKTLVFCLSVCALAAFTSCGSSESAYKKAYEKAKAQEAAQQSEEPQTTAPVVTPLEQKSSTETTVVDNVDNAVVRQENYSVVSGPVVKNFGVVVGSFSLKANAEGVQNTLRNEGYNPSIVFNQERNLYRVVAASYDSKADAVNSRNTLRAKYADAWLLYKK</sequence>
<evidence type="ECO:0000256" key="2">
    <source>
        <dbReference type="SAM" id="SignalP"/>
    </source>
</evidence>
<reference evidence="4 5" key="1">
    <citation type="submission" date="2017-02" db="EMBL/GenBank/DDBJ databases">
        <authorList>
            <person name="Peterson S.W."/>
        </authorList>
    </citation>
    <scope>NUCLEOTIDE SEQUENCE [LARGE SCALE GENOMIC DNA]</scope>
    <source>
        <strain evidence="4 5">ATCC 43324</strain>
    </source>
</reference>
<keyword evidence="2" id="KW-0732">Signal</keyword>
<evidence type="ECO:0000313" key="5">
    <source>
        <dbReference type="Proteomes" id="UP000190065"/>
    </source>
</evidence>